<sequence>MATQHNIKSLSLYHFQGCPFCAATRKVIEQTELNVEQRDIQRQPQLRAALIKGGGKPQVPCLLIEKEDGQHLWLYESSDINHFLRGYAAQSKKRA</sequence>
<proteinExistence type="predicted"/>
<dbReference type="EMBL" id="FOOU01000003">
    <property type="protein sequence ID" value="SFG09608.1"/>
    <property type="molecule type" value="Genomic_DNA"/>
</dbReference>
<name>A0A1I2P0S3_9GAMM</name>
<reference evidence="3" key="1">
    <citation type="submission" date="2016-10" db="EMBL/GenBank/DDBJ databases">
        <authorList>
            <person name="Varghese N."/>
            <person name="Submissions S."/>
        </authorList>
    </citation>
    <scope>NUCLEOTIDE SEQUENCE [LARGE SCALE GENOMIC DNA]</scope>
    <source>
        <strain evidence="3">CGMCC 1.10971</strain>
    </source>
</reference>
<evidence type="ECO:0000259" key="1">
    <source>
        <dbReference type="Pfam" id="PF00462"/>
    </source>
</evidence>
<dbReference type="Proteomes" id="UP000198623">
    <property type="component" value="Unassembled WGS sequence"/>
</dbReference>
<dbReference type="RefSeq" id="WP_090725767.1">
    <property type="nucleotide sequence ID" value="NZ_FOOU01000003.1"/>
</dbReference>
<evidence type="ECO:0000313" key="2">
    <source>
        <dbReference type="EMBL" id="SFG09608.1"/>
    </source>
</evidence>
<keyword evidence="3" id="KW-1185">Reference proteome</keyword>
<gene>
    <name evidence="2" type="ORF">SAMN05216175_103209</name>
</gene>
<dbReference type="Pfam" id="PF00462">
    <property type="entry name" value="Glutaredoxin"/>
    <property type="match status" value="1"/>
</dbReference>
<dbReference type="PROSITE" id="PS51354">
    <property type="entry name" value="GLUTAREDOXIN_2"/>
    <property type="match status" value="1"/>
</dbReference>
<dbReference type="Gene3D" id="3.40.30.10">
    <property type="entry name" value="Glutaredoxin"/>
    <property type="match status" value="1"/>
</dbReference>
<dbReference type="OrthoDB" id="9793736at2"/>
<feature type="domain" description="Glutaredoxin" evidence="1">
    <location>
        <begin position="12"/>
        <end position="66"/>
    </location>
</feature>
<evidence type="ECO:0000313" key="3">
    <source>
        <dbReference type="Proteomes" id="UP000198623"/>
    </source>
</evidence>
<dbReference type="STRING" id="1045558.SAMN05216175_103209"/>
<accession>A0A1I2P0S3</accession>
<dbReference type="AlphaFoldDB" id="A0A1I2P0S3"/>
<dbReference type="InterPro" id="IPR002109">
    <property type="entry name" value="Glutaredoxin"/>
</dbReference>
<protein>
    <submittedName>
        <fullName evidence="2">Glutaredoxin</fullName>
    </submittedName>
</protein>
<organism evidence="2 3">
    <name type="scientific">Neptunomonas qingdaonensis</name>
    <dbReference type="NCBI Taxonomy" id="1045558"/>
    <lineage>
        <taxon>Bacteria</taxon>
        <taxon>Pseudomonadati</taxon>
        <taxon>Pseudomonadota</taxon>
        <taxon>Gammaproteobacteria</taxon>
        <taxon>Oceanospirillales</taxon>
        <taxon>Oceanospirillaceae</taxon>
        <taxon>Neptunomonas</taxon>
    </lineage>
</organism>
<dbReference type="InterPro" id="IPR011767">
    <property type="entry name" value="GLR_AS"/>
</dbReference>
<dbReference type="PROSITE" id="PS00195">
    <property type="entry name" value="GLUTAREDOXIN_1"/>
    <property type="match status" value="1"/>
</dbReference>
<dbReference type="SUPFAM" id="SSF52833">
    <property type="entry name" value="Thioredoxin-like"/>
    <property type="match status" value="1"/>
</dbReference>
<dbReference type="InterPro" id="IPR036249">
    <property type="entry name" value="Thioredoxin-like_sf"/>
</dbReference>